<sequence length="573" mass="66215">MLPNPDRMRTIRRFFIREFWILGLLITSLLISCYLISAKKYFWNDELFSWYFIADHSFSHMLAAFGDRLNQTPILYFASGWVWARIFGASELSLRLFTSLGFCLAAVVSWLTLRRSYRFWPATIGVLTVFCTSKLILSQNAEARMYGLFVAVCSLGLFLYDQLSRQLIVSRSVLFCNLVVQAAIVHTHLFGLFYGPAILLALILNDRLQWGWAALQKRIRIYASFFIGWLSLVFYIPAYLIQTEAGKPHSWIPQPTIRDLTDFFAFHNPFLRLTIPLAILLIAGLQVFIVGTLAASTDQAWINPNSQSTPKFSLLILACTFLFVPVFTWCVSLSIRPIMFDRYLMPTLFSWVILVAEMADRLIFNIGSISSNNFHHSFRWFPRLSYILFPLILVTYLVFQPIIYGAYFPAGQAPDLEDNTYGHYNLPIVIQSSDWFLERRFYSLQKERYFFILDRELAEQEASGLFGLQEYKHMEAWNRRYPAHFAGHVLTSQDFLQQYPSFLVITRSDYRSKCSYKVTGANVAIDWNTIHCPQWVAQRLLNNPNYQVKSLGPIGGGYQTVLLVNSTQSLSRI</sequence>
<dbReference type="AlphaFoldDB" id="B8HMN2"/>
<evidence type="ECO:0000256" key="1">
    <source>
        <dbReference type="SAM" id="Phobius"/>
    </source>
</evidence>
<dbReference type="HOGENOM" id="CLU_516686_0_0_3"/>
<feature type="transmembrane region" description="Helical" evidence="1">
    <location>
        <begin position="343"/>
        <end position="364"/>
    </location>
</feature>
<feature type="transmembrane region" description="Helical" evidence="1">
    <location>
        <begin position="312"/>
        <end position="331"/>
    </location>
</feature>
<protein>
    <recommendedName>
        <fullName evidence="3">Glycosyltransferase RgtA/B/C/D-like domain-containing protein</fullName>
    </recommendedName>
</protein>
<evidence type="ECO:0008006" key="3">
    <source>
        <dbReference type="Google" id="ProtNLM"/>
    </source>
</evidence>
<proteinExistence type="predicted"/>
<dbReference type="PROSITE" id="PS51257">
    <property type="entry name" value="PROKAR_LIPOPROTEIN"/>
    <property type="match status" value="1"/>
</dbReference>
<feature type="transmembrane region" description="Helical" evidence="1">
    <location>
        <begin position="20"/>
        <end position="37"/>
    </location>
</feature>
<reference evidence="2" key="1">
    <citation type="submission" date="2009-01" db="EMBL/GenBank/DDBJ databases">
        <title>Complete sequence of chromosome Cyanothece sp. PCC 7425.</title>
        <authorList>
            <consortium name="US DOE Joint Genome Institute"/>
            <person name="Lucas S."/>
            <person name="Copeland A."/>
            <person name="Lapidus A."/>
            <person name="Glavina del Rio T."/>
            <person name="Dalin E."/>
            <person name="Tice H."/>
            <person name="Bruce D."/>
            <person name="Goodwin L."/>
            <person name="Pitluck S."/>
            <person name="Sims D."/>
            <person name="Meineke L."/>
            <person name="Brettin T."/>
            <person name="Detter J.C."/>
            <person name="Han C."/>
            <person name="Larimer F."/>
            <person name="Land M."/>
            <person name="Hauser L."/>
            <person name="Kyrpides N."/>
            <person name="Ovchinnikova G."/>
            <person name="Liberton M."/>
            <person name="Stoeckel J."/>
            <person name="Banerjee A."/>
            <person name="Singh A."/>
            <person name="Page L."/>
            <person name="Sato H."/>
            <person name="Zhao L."/>
            <person name="Sherman L."/>
            <person name="Pakrasi H."/>
            <person name="Richardson P."/>
        </authorList>
    </citation>
    <scope>NUCLEOTIDE SEQUENCE</scope>
    <source>
        <strain evidence="2">PCC 7425</strain>
    </source>
</reference>
<feature type="transmembrane region" description="Helical" evidence="1">
    <location>
        <begin position="143"/>
        <end position="160"/>
    </location>
</feature>
<keyword evidence="1" id="KW-1133">Transmembrane helix</keyword>
<evidence type="ECO:0000313" key="2">
    <source>
        <dbReference type="EMBL" id="ACL43647.1"/>
    </source>
</evidence>
<feature type="transmembrane region" description="Helical" evidence="1">
    <location>
        <begin position="270"/>
        <end position="292"/>
    </location>
</feature>
<dbReference type="eggNOG" id="COG5305">
    <property type="taxonomic scope" value="Bacteria"/>
</dbReference>
<dbReference type="EMBL" id="CP001344">
    <property type="protein sequence ID" value="ACL43647.1"/>
    <property type="molecule type" value="Genomic_DNA"/>
</dbReference>
<gene>
    <name evidence="2" type="ordered locus">Cyan7425_1269</name>
</gene>
<feature type="transmembrane region" description="Helical" evidence="1">
    <location>
        <begin position="219"/>
        <end position="241"/>
    </location>
</feature>
<dbReference type="STRING" id="395961.Cyan7425_1269"/>
<keyword evidence="1" id="KW-0812">Transmembrane</keyword>
<feature type="transmembrane region" description="Helical" evidence="1">
    <location>
        <begin position="119"/>
        <end position="137"/>
    </location>
</feature>
<feature type="transmembrane region" description="Helical" evidence="1">
    <location>
        <begin position="92"/>
        <end position="112"/>
    </location>
</feature>
<feature type="transmembrane region" description="Helical" evidence="1">
    <location>
        <begin position="384"/>
        <end position="407"/>
    </location>
</feature>
<organism evidence="2">
    <name type="scientific">Cyanothece sp. (strain PCC 7425 / ATCC 29141)</name>
    <dbReference type="NCBI Taxonomy" id="395961"/>
    <lineage>
        <taxon>Bacteria</taxon>
        <taxon>Bacillati</taxon>
        <taxon>Cyanobacteriota</taxon>
        <taxon>Cyanophyceae</taxon>
        <taxon>Gomontiellales</taxon>
        <taxon>Cyanothecaceae</taxon>
        <taxon>Cyanothece</taxon>
    </lineage>
</organism>
<feature type="transmembrane region" description="Helical" evidence="1">
    <location>
        <begin position="172"/>
        <end position="199"/>
    </location>
</feature>
<keyword evidence="1" id="KW-0472">Membrane</keyword>
<name>B8HMN2_CYAP4</name>
<dbReference type="KEGG" id="cyn:Cyan7425_1269"/>
<accession>B8HMN2</accession>